<dbReference type="AlphaFoldDB" id="A0A0C9TAC7"/>
<dbReference type="InterPro" id="IPR048958">
    <property type="entry name" value="Polysacc_lyase_14"/>
</dbReference>
<protein>
    <submittedName>
        <fullName evidence="4">Polysaccharide lyase family 14 protein</fullName>
    </submittedName>
</protein>
<dbReference type="PANTHER" id="PTHR40124:SF1">
    <property type="entry name" value="DISAGGREGATASE RELATED REPEAT PROTEIN"/>
    <property type="match status" value="1"/>
</dbReference>
<keyword evidence="2" id="KW-0732">Signal</keyword>
<dbReference type="Proteomes" id="UP000053647">
    <property type="component" value="Unassembled WGS sequence"/>
</dbReference>
<dbReference type="HOGENOM" id="CLU_026510_0_0_1"/>
<dbReference type="PANTHER" id="PTHR40124">
    <property type="match status" value="1"/>
</dbReference>
<dbReference type="Pfam" id="PF21294">
    <property type="entry name" value="Polysacc_lyase_14"/>
    <property type="match status" value="1"/>
</dbReference>
<keyword evidence="5" id="KW-1185">Reference proteome</keyword>
<evidence type="ECO:0000259" key="3">
    <source>
        <dbReference type="Pfam" id="PF21294"/>
    </source>
</evidence>
<dbReference type="GO" id="GO:0016829">
    <property type="term" value="F:lyase activity"/>
    <property type="evidence" value="ECO:0007669"/>
    <property type="project" value="UniProtKB-KW"/>
</dbReference>
<keyword evidence="4" id="KW-0456">Lyase</keyword>
<feature type="chain" id="PRO_5002203626" evidence="2">
    <location>
        <begin position="18"/>
        <end position="462"/>
    </location>
</feature>
<organism evidence="4 5">
    <name type="scientific">Paxillus involutus ATCC 200175</name>
    <dbReference type="NCBI Taxonomy" id="664439"/>
    <lineage>
        <taxon>Eukaryota</taxon>
        <taxon>Fungi</taxon>
        <taxon>Dikarya</taxon>
        <taxon>Basidiomycota</taxon>
        <taxon>Agaricomycotina</taxon>
        <taxon>Agaricomycetes</taxon>
        <taxon>Agaricomycetidae</taxon>
        <taxon>Boletales</taxon>
        <taxon>Paxilineae</taxon>
        <taxon>Paxillaceae</taxon>
        <taxon>Paxillus</taxon>
    </lineage>
</organism>
<evidence type="ECO:0000256" key="1">
    <source>
        <dbReference type="SAM" id="MobiDB-lite"/>
    </source>
</evidence>
<dbReference type="Gene3D" id="2.60.120.200">
    <property type="match status" value="1"/>
</dbReference>
<evidence type="ECO:0000313" key="4">
    <source>
        <dbReference type="EMBL" id="KIJ12585.1"/>
    </source>
</evidence>
<dbReference type="OrthoDB" id="10069995at2759"/>
<name>A0A0C9TAC7_PAXIN</name>
<evidence type="ECO:0000256" key="2">
    <source>
        <dbReference type="SAM" id="SignalP"/>
    </source>
</evidence>
<reference evidence="5" key="2">
    <citation type="submission" date="2015-01" db="EMBL/GenBank/DDBJ databases">
        <title>Evolutionary Origins and Diversification of the Mycorrhizal Mutualists.</title>
        <authorList>
            <consortium name="DOE Joint Genome Institute"/>
            <consortium name="Mycorrhizal Genomics Consortium"/>
            <person name="Kohler A."/>
            <person name="Kuo A."/>
            <person name="Nagy L.G."/>
            <person name="Floudas D."/>
            <person name="Copeland A."/>
            <person name="Barry K.W."/>
            <person name="Cichocki N."/>
            <person name="Veneault-Fourrey C."/>
            <person name="LaButti K."/>
            <person name="Lindquist E.A."/>
            <person name="Lipzen A."/>
            <person name="Lundell T."/>
            <person name="Morin E."/>
            <person name="Murat C."/>
            <person name="Riley R."/>
            <person name="Ohm R."/>
            <person name="Sun H."/>
            <person name="Tunlid A."/>
            <person name="Henrissat B."/>
            <person name="Grigoriev I.V."/>
            <person name="Hibbett D.S."/>
            <person name="Martin F."/>
        </authorList>
    </citation>
    <scope>NUCLEOTIDE SEQUENCE [LARGE SCALE GENOMIC DNA]</scope>
    <source>
        <strain evidence="5">ATCC 200175</strain>
    </source>
</reference>
<gene>
    <name evidence="4" type="ORF">PAXINDRAFT_156903</name>
</gene>
<evidence type="ECO:0000313" key="5">
    <source>
        <dbReference type="Proteomes" id="UP000053647"/>
    </source>
</evidence>
<proteinExistence type="predicted"/>
<feature type="domain" description="Polysaccharide lyase 14" evidence="3">
    <location>
        <begin position="181"/>
        <end position="355"/>
    </location>
</feature>
<feature type="region of interest" description="Disordered" evidence="1">
    <location>
        <begin position="353"/>
        <end position="382"/>
    </location>
</feature>
<sequence>MVLPFRFLALVANGVFAAPAGSNTLQAQSTSSRVADVTTSLFPSTFNSLNSTPSSPPSLSSSPILLSALTMASASATSTLLVTKVVTEFETTTVEVAPPSTTIVTVVATATITATPTTPEWANRTLWGAPPQMTDLTAFNVTSFPSGQQNVDIVAKIPPHALASAAKLVQNSISLQNETNQPSILQLVYPAHSVNPGSKPAGGADFYAAPLDLTAARNVTLEYSVFFPAGFDWVKGGKLPGLYGGHTGCSGGSSAKDCFSTRLMWRPNGVGELYLYAPKDKQSEALCADPQSVCDSSYGFSVGRGSFNFTAGDWTNLRQNVVLNTPGQQDGVFTLLVDGKAVINRTDMFYRDATQQVKQKPVSRTSQAPSRPPSPSPTSQGSLGGILGPLLGILKRQAGSPTQRPEIRPPMETVNVPKARTLVGVAYPTAAPGAAAIVLDVDEGTQQPAEFIGLFFSCAHLP</sequence>
<feature type="signal peptide" evidence="2">
    <location>
        <begin position="1"/>
        <end position="17"/>
    </location>
</feature>
<dbReference type="EMBL" id="KN819362">
    <property type="protein sequence ID" value="KIJ12585.1"/>
    <property type="molecule type" value="Genomic_DNA"/>
</dbReference>
<reference evidence="4 5" key="1">
    <citation type="submission" date="2014-06" db="EMBL/GenBank/DDBJ databases">
        <authorList>
            <consortium name="DOE Joint Genome Institute"/>
            <person name="Kuo A."/>
            <person name="Kohler A."/>
            <person name="Nagy L.G."/>
            <person name="Floudas D."/>
            <person name="Copeland A."/>
            <person name="Barry K.W."/>
            <person name="Cichocki N."/>
            <person name="Veneault-Fourrey C."/>
            <person name="LaButti K."/>
            <person name="Lindquist E.A."/>
            <person name="Lipzen A."/>
            <person name="Lundell T."/>
            <person name="Morin E."/>
            <person name="Murat C."/>
            <person name="Sun H."/>
            <person name="Tunlid A."/>
            <person name="Henrissat B."/>
            <person name="Grigoriev I.V."/>
            <person name="Hibbett D.S."/>
            <person name="Martin F."/>
            <person name="Nordberg H.P."/>
            <person name="Cantor M.N."/>
            <person name="Hua S.X."/>
        </authorList>
    </citation>
    <scope>NUCLEOTIDE SEQUENCE [LARGE SCALE GENOMIC DNA]</scope>
    <source>
        <strain evidence="4 5">ATCC 200175</strain>
    </source>
</reference>
<accession>A0A0C9TAC7</accession>